<dbReference type="InterPro" id="IPR000524">
    <property type="entry name" value="Tscrpt_reg_HTH_GntR"/>
</dbReference>
<dbReference type="InterPro" id="IPR036390">
    <property type="entry name" value="WH_DNA-bd_sf"/>
</dbReference>
<comment type="caution">
    <text evidence="5">The sequence shown here is derived from an EMBL/GenBank/DDBJ whole genome shotgun (WGS) entry which is preliminary data.</text>
</comment>
<dbReference type="CDD" id="cd06267">
    <property type="entry name" value="PBP1_LacI_sugar_binding-like"/>
    <property type="match status" value="1"/>
</dbReference>
<name>A0ABU1AU50_9BACT</name>
<dbReference type="PANTHER" id="PTHR30146:SF109">
    <property type="entry name" value="HTH-TYPE TRANSCRIPTIONAL REGULATOR GALS"/>
    <property type="match status" value="1"/>
</dbReference>
<dbReference type="PANTHER" id="PTHR30146">
    <property type="entry name" value="LACI-RELATED TRANSCRIPTIONAL REPRESSOR"/>
    <property type="match status" value="1"/>
</dbReference>
<proteinExistence type="predicted"/>
<protein>
    <submittedName>
        <fullName evidence="5">GntR family transcriptional regulator</fullName>
    </submittedName>
</protein>
<accession>A0ABU1AU50</accession>
<evidence type="ECO:0000256" key="2">
    <source>
        <dbReference type="ARBA" id="ARBA00023125"/>
    </source>
</evidence>
<dbReference type="Pfam" id="PF00392">
    <property type="entry name" value="GntR"/>
    <property type="match status" value="1"/>
</dbReference>
<dbReference type="SUPFAM" id="SSF53822">
    <property type="entry name" value="Periplasmic binding protein-like I"/>
    <property type="match status" value="1"/>
</dbReference>
<evidence type="ECO:0000313" key="5">
    <source>
        <dbReference type="EMBL" id="MDQ8207685.1"/>
    </source>
</evidence>
<dbReference type="Pfam" id="PF13377">
    <property type="entry name" value="Peripla_BP_3"/>
    <property type="match status" value="1"/>
</dbReference>
<evidence type="ECO:0000313" key="6">
    <source>
        <dbReference type="Proteomes" id="UP001225316"/>
    </source>
</evidence>
<dbReference type="InterPro" id="IPR036388">
    <property type="entry name" value="WH-like_DNA-bd_sf"/>
</dbReference>
<feature type="domain" description="HTH gntR-type" evidence="4">
    <location>
        <begin position="5"/>
        <end position="73"/>
    </location>
</feature>
<keyword evidence="1" id="KW-0805">Transcription regulation</keyword>
<dbReference type="InterPro" id="IPR046335">
    <property type="entry name" value="LacI/GalR-like_sensor"/>
</dbReference>
<dbReference type="EMBL" id="JARXHW010000017">
    <property type="protein sequence ID" value="MDQ8207685.1"/>
    <property type="molecule type" value="Genomic_DNA"/>
</dbReference>
<keyword evidence="6" id="KW-1185">Reference proteome</keyword>
<dbReference type="Gene3D" id="3.40.50.2300">
    <property type="match status" value="2"/>
</dbReference>
<keyword evidence="2" id="KW-0238">DNA-binding</keyword>
<dbReference type="CDD" id="cd07377">
    <property type="entry name" value="WHTH_GntR"/>
    <property type="match status" value="1"/>
</dbReference>
<evidence type="ECO:0000256" key="3">
    <source>
        <dbReference type="ARBA" id="ARBA00023163"/>
    </source>
</evidence>
<dbReference type="Gene3D" id="1.10.10.10">
    <property type="entry name" value="Winged helix-like DNA-binding domain superfamily/Winged helix DNA-binding domain"/>
    <property type="match status" value="1"/>
</dbReference>
<organism evidence="5 6">
    <name type="scientific">Thalassobacterium maritimum</name>
    <dbReference type="NCBI Taxonomy" id="3041265"/>
    <lineage>
        <taxon>Bacteria</taxon>
        <taxon>Pseudomonadati</taxon>
        <taxon>Verrucomicrobiota</taxon>
        <taxon>Opitutia</taxon>
        <taxon>Puniceicoccales</taxon>
        <taxon>Coraliomargaritaceae</taxon>
        <taxon>Thalassobacterium</taxon>
    </lineage>
</organism>
<dbReference type="PRINTS" id="PR00035">
    <property type="entry name" value="HTHGNTR"/>
</dbReference>
<dbReference type="InterPro" id="IPR028082">
    <property type="entry name" value="Peripla_BP_I"/>
</dbReference>
<gene>
    <name evidence="5" type="ORF">QEH52_09205</name>
</gene>
<evidence type="ECO:0000259" key="4">
    <source>
        <dbReference type="PROSITE" id="PS50949"/>
    </source>
</evidence>
<reference evidence="5 6" key="1">
    <citation type="submission" date="2023-04" db="EMBL/GenBank/DDBJ databases">
        <title>A novel bacteria isolated from coastal sediment.</title>
        <authorList>
            <person name="Liu X.-J."/>
            <person name="Du Z.-J."/>
        </authorList>
    </citation>
    <scope>NUCLEOTIDE SEQUENCE [LARGE SCALE GENOMIC DNA]</scope>
    <source>
        <strain evidence="5 6">SDUM461003</strain>
    </source>
</reference>
<dbReference type="SMART" id="SM00345">
    <property type="entry name" value="HTH_GNTR"/>
    <property type="match status" value="1"/>
</dbReference>
<dbReference type="RefSeq" id="WP_308949908.1">
    <property type="nucleotide sequence ID" value="NZ_JARXHW010000017.1"/>
</dbReference>
<dbReference type="SUPFAM" id="SSF46785">
    <property type="entry name" value="Winged helix' DNA-binding domain"/>
    <property type="match status" value="1"/>
</dbReference>
<dbReference type="Proteomes" id="UP001225316">
    <property type="component" value="Unassembled WGS sequence"/>
</dbReference>
<keyword evidence="3" id="KW-0804">Transcription</keyword>
<dbReference type="PROSITE" id="PS50949">
    <property type="entry name" value="HTH_GNTR"/>
    <property type="match status" value="1"/>
</dbReference>
<sequence length="364" mass="40454">MSVEKPKYLQVYDAIKYQIRSQAYRVGELLPAEAELCEQFNSSRPTIAKALNLLSQEGVVHRKAGFGTQVLPPQVEALKIGLLIPQLAQTEIFEPICASITECAHEAGLHVIRPPELGRSADFRKMAESLAAQFISMKVNGVFFTPIEYIPNHEEFNLAILERLSQAGISVVLLDRDIYPWPRQTPYDLIGIDNIEAGFVVAGHMISNGCRRIAFVSEPNPAMTIQLRQIGVREALIQNGFSTRDLRTVNFESEHPEAVVETLRREQVTGVVCANDVTAARLLRIMVDGGVRIPEEMQVCGFDDVKYASLLAVPLTSYQQPCLDIGKIAVNTMIARIQHPEGPTHRTTLKGRLVMRDSAPARRS</sequence>
<evidence type="ECO:0000256" key="1">
    <source>
        <dbReference type="ARBA" id="ARBA00023015"/>
    </source>
</evidence>